<feature type="binding site" evidence="5">
    <location>
        <position position="75"/>
    </location>
    <ligand>
        <name>dimethylallyl diphosphate</name>
        <dbReference type="ChEBI" id="CHEBI:57623"/>
    </ligand>
</feature>
<comment type="catalytic activity">
    <reaction evidence="5">
        <text>dimethylallyl diphosphate + 2 oxidized [2Fe-2S]-[ferredoxin] + H2O = (2E)-4-hydroxy-3-methylbut-2-enyl diphosphate + 2 reduced [2Fe-2S]-[ferredoxin] + 2 H(+)</text>
        <dbReference type="Rhea" id="RHEA:24825"/>
        <dbReference type="Rhea" id="RHEA-COMP:10000"/>
        <dbReference type="Rhea" id="RHEA-COMP:10001"/>
        <dbReference type="ChEBI" id="CHEBI:15377"/>
        <dbReference type="ChEBI" id="CHEBI:15378"/>
        <dbReference type="ChEBI" id="CHEBI:33737"/>
        <dbReference type="ChEBI" id="CHEBI:33738"/>
        <dbReference type="ChEBI" id="CHEBI:57623"/>
        <dbReference type="ChEBI" id="CHEBI:128753"/>
        <dbReference type="EC" id="1.17.7.4"/>
    </reaction>
</comment>
<comment type="cofactor">
    <cofactor evidence="5">
        <name>[4Fe-4S] cluster</name>
        <dbReference type="ChEBI" id="CHEBI:49883"/>
    </cofactor>
    <text evidence="5">Binds 1 [4Fe-4S] cluster per subunit.</text>
</comment>
<dbReference type="HAMAP" id="MF_00191">
    <property type="entry name" value="IspH"/>
    <property type="match status" value="1"/>
</dbReference>
<dbReference type="GO" id="GO:0046872">
    <property type="term" value="F:metal ion binding"/>
    <property type="evidence" value="ECO:0007669"/>
    <property type="project" value="UniProtKB-KW"/>
</dbReference>
<accession>A0A7G1HWQ8</accession>
<feature type="binding site" evidence="5">
    <location>
        <position position="198"/>
    </location>
    <ligand>
        <name>[4Fe-4S] cluster</name>
        <dbReference type="ChEBI" id="CHEBI:49883"/>
    </ligand>
</feature>
<evidence type="ECO:0000313" key="6">
    <source>
        <dbReference type="EMBL" id="BCI63463.1"/>
    </source>
</evidence>
<feature type="binding site" evidence="5">
    <location>
        <position position="41"/>
    </location>
    <ligand>
        <name>dimethylallyl diphosphate</name>
        <dbReference type="ChEBI" id="CHEBI:57623"/>
    </ligand>
</feature>
<comment type="pathway">
    <text evidence="5">Isoprenoid biosynthesis; dimethylallyl diphosphate biosynthesis; dimethylallyl diphosphate from (2E)-4-hydroxy-3-methylbutenyl diphosphate: step 1/1.</text>
</comment>
<comment type="function">
    <text evidence="5">Catalyzes the conversion of 1-hydroxy-2-methyl-2-(E)-butenyl 4-diphosphate (HMBPP) into a mixture of isopentenyl diphosphate (IPP) and dimethylallyl diphosphate (DMAPP). Acts in the terminal step of the DOXP/MEP pathway for isoprenoid precursor biosynthesis.</text>
</comment>
<keyword evidence="7" id="KW-1185">Reference proteome</keyword>
<proteinExistence type="inferred from homology"/>
<dbReference type="Gene3D" id="3.40.1010.20">
    <property type="entry name" value="4-hydroxy-3-methylbut-2-enyl diphosphate reductase, catalytic domain"/>
    <property type="match status" value="2"/>
</dbReference>
<feature type="binding site" evidence="5">
    <location>
        <position position="227"/>
    </location>
    <ligand>
        <name>isopentenyl diphosphate</name>
        <dbReference type="ChEBI" id="CHEBI:128769"/>
    </ligand>
</feature>
<dbReference type="CDD" id="cd13944">
    <property type="entry name" value="lytB_ispH"/>
    <property type="match status" value="1"/>
</dbReference>
<sequence>MVKIEIDKGSGFCFGVVNAIKKAEEELEKGEILYCLGDIVHNNNEVERLRTKGLITINHEQFEQLHNVKVLLRAHGEPPETYDIARKNGIEIIDATCPVVLQLQSKIKKSYDETTPEQTQIIIYGKPGHAEVNGLVGQTQGKALIIEGVEDLDKINFQKEIRLYSQTTKSVDGFKNIVSQITQKQSSDKPFKYYDTICRQVANRIPNIREFAQKHDLILFVCGKKSSNGRVLFEECCKVNPNSKLVSNVSEIKNKWLQNTSSIGICGATSTPKWLMEEVFDYLQSKL</sequence>
<reference evidence="7" key="1">
    <citation type="submission" date="2020-07" db="EMBL/GenBank/DDBJ databases">
        <title>Complete genome sequencing of Coprobacter sp. strain 2CBH44.</title>
        <authorList>
            <person name="Sakamoto M."/>
            <person name="Murakami T."/>
            <person name="Mori H."/>
        </authorList>
    </citation>
    <scope>NUCLEOTIDE SEQUENCE [LARGE SCALE GENOMIC DNA]</scope>
    <source>
        <strain evidence="7">2CBH44</strain>
    </source>
</reference>
<evidence type="ECO:0000313" key="7">
    <source>
        <dbReference type="Proteomes" id="UP000594042"/>
    </source>
</evidence>
<dbReference type="GO" id="GO:0016114">
    <property type="term" value="P:terpenoid biosynthetic process"/>
    <property type="evidence" value="ECO:0007669"/>
    <property type="project" value="UniProtKB-UniRule"/>
</dbReference>
<dbReference type="GO" id="GO:0050992">
    <property type="term" value="P:dimethylallyl diphosphate biosynthetic process"/>
    <property type="evidence" value="ECO:0007669"/>
    <property type="project" value="UniProtKB-UniRule"/>
</dbReference>
<feature type="binding site" evidence="5">
    <location>
        <position position="227"/>
    </location>
    <ligand>
        <name>dimethylallyl diphosphate</name>
        <dbReference type="ChEBI" id="CHEBI:57623"/>
    </ligand>
</feature>
<evidence type="ECO:0000256" key="5">
    <source>
        <dbReference type="HAMAP-Rule" id="MF_00191"/>
    </source>
</evidence>
<dbReference type="KEGG" id="copr:Cop2CBH44_18160"/>
<feature type="binding site" evidence="5">
    <location>
        <position position="75"/>
    </location>
    <ligand>
        <name>isopentenyl diphosphate</name>
        <dbReference type="ChEBI" id="CHEBI:128769"/>
    </ligand>
</feature>
<feature type="binding site" evidence="5">
    <location>
        <position position="270"/>
    </location>
    <ligand>
        <name>dimethylallyl diphosphate</name>
        <dbReference type="ChEBI" id="CHEBI:57623"/>
    </ligand>
</feature>
<feature type="binding site" evidence="5">
    <location>
        <position position="41"/>
    </location>
    <ligand>
        <name>isopentenyl diphosphate</name>
        <dbReference type="ChEBI" id="CHEBI:128769"/>
    </ligand>
</feature>
<feature type="binding site" evidence="5">
    <location>
        <position position="226"/>
    </location>
    <ligand>
        <name>isopentenyl diphosphate</name>
        <dbReference type="ChEBI" id="CHEBI:128769"/>
    </ligand>
</feature>
<dbReference type="UniPathway" id="UPA00059">
    <property type="reaction ID" value="UER00105"/>
</dbReference>
<feature type="binding site" evidence="5">
    <location>
        <position position="167"/>
    </location>
    <ligand>
        <name>(2E)-4-hydroxy-3-methylbut-2-enyl diphosphate</name>
        <dbReference type="ChEBI" id="CHEBI:128753"/>
    </ligand>
</feature>
<dbReference type="Proteomes" id="UP000594042">
    <property type="component" value="Chromosome"/>
</dbReference>
<comment type="pathway">
    <text evidence="5">Isoprenoid biosynthesis; isopentenyl diphosphate biosynthesis via DXP pathway; isopentenyl diphosphate from 1-deoxy-D-xylulose 5-phosphate: step 6/6.</text>
</comment>
<protein>
    <recommendedName>
        <fullName evidence="5">4-hydroxy-3-methylbut-2-enyl diphosphate reductase</fullName>
        <shortName evidence="5">HMBPP reductase</shortName>
        <ecNumber evidence="5">1.17.7.4</ecNumber>
    </recommendedName>
</protein>
<comment type="similarity">
    <text evidence="5">Belongs to the IspH family.</text>
</comment>
<dbReference type="InterPro" id="IPR003451">
    <property type="entry name" value="LytB/IspH"/>
</dbReference>
<gene>
    <name evidence="5 6" type="primary">ispH</name>
    <name evidence="6" type="ORF">Cop2CBH44_18160</name>
</gene>
<feature type="binding site" evidence="5">
    <location>
        <position position="97"/>
    </location>
    <ligand>
        <name>[4Fe-4S] cluster</name>
        <dbReference type="ChEBI" id="CHEBI:49883"/>
    </ligand>
</feature>
<feature type="binding site" evidence="5">
    <location>
        <position position="129"/>
    </location>
    <ligand>
        <name>isopentenyl diphosphate</name>
        <dbReference type="ChEBI" id="CHEBI:128769"/>
    </ligand>
</feature>
<feature type="binding site" evidence="5">
    <location>
        <position position="13"/>
    </location>
    <ligand>
        <name>[4Fe-4S] cluster</name>
        <dbReference type="ChEBI" id="CHEBI:49883"/>
    </ligand>
</feature>
<dbReference type="GO" id="GO:0051539">
    <property type="term" value="F:4 iron, 4 sulfur cluster binding"/>
    <property type="evidence" value="ECO:0007669"/>
    <property type="project" value="UniProtKB-UniRule"/>
</dbReference>
<evidence type="ECO:0000256" key="1">
    <source>
        <dbReference type="ARBA" id="ARBA00022485"/>
    </source>
</evidence>
<dbReference type="GO" id="GO:0051745">
    <property type="term" value="F:4-hydroxy-3-methylbut-2-enyl diphosphate reductase activity"/>
    <property type="evidence" value="ECO:0007669"/>
    <property type="project" value="UniProtKB-UniRule"/>
</dbReference>
<dbReference type="PANTHER" id="PTHR30426:SF0">
    <property type="entry name" value="4-HYDROXY-3-METHYLBUT-2-ENYL DIPHOSPHATE REDUCTASE"/>
    <property type="match status" value="1"/>
</dbReference>
<organism evidence="6 7">
    <name type="scientific">Coprobacter secundus subsp. similis</name>
    <dbReference type="NCBI Taxonomy" id="2751153"/>
    <lineage>
        <taxon>Bacteria</taxon>
        <taxon>Pseudomonadati</taxon>
        <taxon>Bacteroidota</taxon>
        <taxon>Bacteroidia</taxon>
        <taxon>Bacteroidales</taxon>
        <taxon>Barnesiellaceae</taxon>
        <taxon>Coprobacter</taxon>
    </lineage>
</organism>
<dbReference type="AlphaFoldDB" id="A0A7G1HWQ8"/>
<keyword evidence="5" id="KW-0414">Isoprene biosynthesis</keyword>
<feature type="binding site" evidence="5">
    <location>
        <position position="75"/>
    </location>
    <ligand>
        <name>(2E)-4-hydroxy-3-methylbut-2-enyl diphosphate</name>
        <dbReference type="ChEBI" id="CHEBI:128753"/>
    </ligand>
</feature>
<dbReference type="Gene3D" id="3.40.50.11270">
    <property type="match status" value="1"/>
</dbReference>
<keyword evidence="4 5" id="KW-0411">Iron-sulfur</keyword>
<dbReference type="PANTHER" id="PTHR30426">
    <property type="entry name" value="4-HYDROXY-3-METHYLBUT-2-ENYL DIPHOSPHATE REDUCTASE"/>
    <property type="match status" value="1"/>
</dbReference>
<dbReference type="GO" id="GO:0019288">
    <property type="term" value="P:isopentenyl diphosphate biosynthetic process, methylerythritol 4-phosphate pathway"/>
    <property type="evidence" value="ECO:0007669"/>
    <property type="project" value="UniProtKB-UniRule"/>
</dbReference>
<dbReference type="NCBIfam" id="NF002187">
    <property type="entry name" value="PRK01045.1-1"/>
    <property type="match status" value="1"/>
</dbReference>
<keyword evidence="3 5" id="KW-0408">Iron</keyword>
<dbReference type="NCBIfam" id="TIGR00216">
    <property type="entry name" value="ispH_lytB"/>
    <property type="match status" value="1"/>
</dbReference>
<feature type="binding site" evidence="5">
    <location>
        <position position="226"/>
    </location>
    <ligand>
        <name>dimethylallyl diphosphate</name>
        <dbReference type="ChEBI" id="CHEBI:57623"/>
    </ligand>
</feature>
<comment type="catalytic activity">
    <reaction evidence="5">
        <text>isopentenyl diphosphate + 2 oxidized [2Fe-2S]-[ferredoxin] + H2O = (2E)-4-hydroxy-3-methylbut-2-enyl diphosphate + 2 reduced [2Fe-2S]-[ferredoxin] + 2 H(+)</text>
        <dbReference type="Rhea" id="RHEA:24488"/>
        <dbReference type="Rhea" id="RHEA-COMP:10000"/>
        <dbReference type="Rhea" id="RHEA-COMP:10001"/>
        <dbReference type="ChEBI" id="CHEBI:15377"/>
        <dbReference type="ChEBI" id="CHEBI:15378"/>
        <dbReference type="ChEBI" id="CHEBI:33737"/>
        <dbReference type="ChEBI" id="CHEBI:33738"/>
        <dbReference type="ChEBI" id="CHEBI:128753"/>
        <dbReference type="ChEBI" id="CHEBI:128769"/>
        <dbReference type="EC" id="1.17.7.4"/>
    </reaction>
</comment>
<feature type="binding site" evidence="5">
    <location>
        <position position="226"/>
    </location>
    <ligand>
        <name>(2E)-4-hydroxy-3-methylbut-2-enyl diphosphate</name>
        <dbReference type="ChEBI" id="CHEBI:128753"/>
    </ligand>
</feature>
<evidence type="ECO:0000256" key="3">
    <source>
        <dbReference type="ARBA" id="ARBA00023004"/>
    </source>
</evidence>
<feature type="binding site" evidence="5">
    <location>
        <position position="227"/>
    </location>
    <ligand>
        <name>(2E)-4-hydroxy-3-methylbut-2-enyl diphosphate</name>
        <dbReference type="ChEBI" id="CHEBI:128753"/>
    </ligand>
</feature>
<feature type="binding site" evidence="5">
    <location>
        <position position="270"/>
    </location>
    <ligand>
        <name>isopentenyl diphosphate</name>
        <dbReference type="ChEBI" id="CHEBI:128769"/>
    </ligand>
</feature>
<feature type="binding site" evidence="5">
    <location>
        <position position="129"/>
    </location>
    <ligand>
        <name>(2E)-4-hydroxy-3-methylbut-2-enyl diphosphate</name>
        <dbReference type="ChEBI" id="CHEBI:128753"/>
    </ligand>
</feature>
<dbReference type="RefSeq" id="WP_021930551.1">
    <property type="nucleotide sequence ID" value="NZ_AP023322.1"/>
</dbReference>
<evidence type="ECO:0000256" key="2">
    <source>
        <dbReference type="ARBA" id="ARBA00022723"/>
    </source>
</evidence>
<keyword evidence="5" id="KW-0560">Oxidoreductase</keyword>
<dbReference type="UniPathway" id="UPA00056">
    <property type="reaction ID" value="UER00097"/>
</dbReference>
<feature type="binding site" evidence="5">
    <location>
        <position position="228"/>
    </location>
    <ligand>
        <name>dimethylallyl diphosphate</name>
        <dbReference type="ChEBI" id="CHEBI:57623"/>
    </ligand>
</feature>
<feature type="binding site" evidence="5">
    <location>
        <position position="129"/>
    </location>
    <ligand>
        <name>dimethylallyl diphosphate</name>
        <dbReference type="ChEBI" id="CHEBI:57623"/>
    </ligand>
</feature>
<dbReference type="EMBL" id="AP023322">
    <property type="protein sequence ID" value="BCI63463.1"/>
    <property type="molecule type" value="Genomic_DNA"/>
</dbReference>
<dbReference type="Pfam" id="PF02401">
    <property type="entry name" value="LYTB"/>
    <property type="match status" value="1"/>
</dbReference>
<dbReference type="EC" id="1.17.7.4" evidence="5"/>
<feature type="binding site" evidence="5">
    <location>
        <position position="270"/>
    </location>
    <ligand>
        <name>(2E)-4-hydroxy-3-methylbut-2-enyl diphosphate</name>
        <dbReference type="ChEBI" id="CHEBI:128753"/>
    </ligand>
</feature>
<feature type="binding site" evidence="5">
    <location>
        <position position="228"/>
    </location>
    <ligand>
        <name>isopentenyl diphosphate</name>
        <dbReference type="ChEBI" id="CHEBI:128769"/>
    </ligand>
</feature>
<name>A0A7G1HWQ8_9BACT</name>
<keyword evidence="1 5" id="KW-0004">4Fe-4S</keyword>
<evidence type="ECO:0000256" key="4">
    <source>
        <dbReference type="ARBA" id="ARBA00023014"/>
    </source>
</evidence>
<feature type="active site" description="Proton donor" evidence="5">
    <location>
        <position position="131"/>
    </location>
</feature>
<feature type="binding site" evidence="5">
    <location>
        <position position="228"/>
    </location>
    <ligand>
        <name>(2E)-4-hydroxy-3-methylbut-2-enyl diphosphate</name>
        <dbReference type="ChEBI" id="CHEBI:128753"/>
    </ligand>
</feature>
<feature type="binding site" evidence="5">
    <location>
        <position position="41"/>
    </location>
    <ligand>
        <name>(2E)-4-hydroxy-3-methylbut-2-enyl diphosphate</name>
        <dbReference type="ChEBI" id="CHEBI:128753"/>
    </ligand>
</feature>
<keyword evidence="2 5" id="KW-0479">Metal-binding</keyword>